<dbReference type="InterPro" id="IPR001251">
    <property type="entry name" value="CRAL-TRIO_dom"/>
</dbReference>
<dbReference type="SMART" id="SM00516">
    <property type="entry name" value="SEC14"/>
    <property type="match status" value="1"/>
</dbReference>
<dbReference type="SUPFAM" id="SSF52087">
    <property type="entry name" value="CRAL/TRIO domain"/>
    <property type="match status" value="1"/>
</dbReference>
<dbReference type="Gene3D" id="3.40.525.10">
    <property type="entry name" value="CRAL-TRIO lipid binding domain"/>
    <property type="match status" value="1"/>
</dbReference>
<gene>
    <name evidence="11" type="ORF">CHIRRI_LOCUS8176</name>
</gene>
<comment type="similarity">
    <text evidence="3">Belongs to the zinc-containing alcohol dehydrogenase family. Class-II subfamily.</text>
</comment>
<proteinExistence type="inferred from homology"/>
<keyword evidence="8" id="KW-0520">NAD</keyword>
<dbReference type="SMART" id="SM00829">
    <property type="entry name" value="PKS_ER"/>
    <property type="match status" value="1"/>
</dbReference>
<keyword evidence="4" id="KW-0963">Cytoplasm</keyword>
<dbReference type="PROSITE" id="PS50191">
    <property type="entry name" value="CRAL_TRIO"/>
    <property type="match status" value="1"/>
</dbReference>
<dbReference type="InterPro" id="IPR036273">
    <property type="entry name" value="CRAL/TRIO_N_dom_sf"/>
</dbReference>
<evidence type="ECO:0000256" key="1">
    <source>
        <dbReference type="ARBA" id="ARBA00001947"/>
    </source>
</evidence>
<dbReference type="GO" id="GO:0046294">
    <property type="term" value="P:formaldehyde catabolic process"/>
    <property type="evidence" value="ECO:0007669"/>
    <property type="project" value="TreeGrafter"/>
</dbReference>
<evidence type="ECO:0000313" key="11">
    <source>
        <dbReference type="EMBL" id="CAH1721903.1"/>
    </source>
</evidence>
<dbReference type="PROSITE" id="PS00059">
    <property type="entry name" value="ADH_ZINC"/>
    <property type="match status" value="1"/>
</dbReference>
<dbReference type="GO" id="GO:0005829">
    <property type="term" value="C:cytosol"/>
    <property type="evidence" value="ECO:0007669"/>
    <property type="project" value="TreeGrafter"/>
</dbReference>
<comment type="subcellular location">
    <subcellularLocation>
        <location evidence="2">Cytoplasm</location>
    </subcellularLocation>
</comment>
<evidence type="ECO:0000256" key="3">
    <source>
        <dbReference type="ARBA" id="ARBA00007704"/>
    </source>
</evidence>
<dbReference type="InterPro" id="IPR013149">
    <property type="entry name" value="ADH-like_C"/>
</dbReference>
<dbReference type="InterPro" id="IPR020843">
    <property type="entry name" value="ER"/>
</dbReference>
<protein>
    <recommendedName>
        <fullName evidence="10">CRAL-TRIO domain-containing protein</fullName>
    </recommendedName>
</protein>
<reference evidence="11" key="1">
    <citation type="submission" date="2022-01" db="EMBL/GenBank/DDBJ databases">
        <authorList>
            <person name="King R."/>
        </authorList>
    </citation>
    <scope>NUCLEOTIDE SEQUENCE</scope>
</reference>
<dbReference type="EMBL" id="OU895878">
    <property type="protein sequence ID" value="CAH1721903.1"/>
    <property type="molecule type" value="Genomic_DNA"/>
</dbReference>
<feature type="domain" description="CRAL-TRIO" evidence="10">
    <location>
        <begin position="66"/>
        <end position="251"/>
    </location>
</feature>
<dbReference type="InterPro" id="IPR036291">
    <property type="entry name" value="NAD(P)-bd_dom_sf"/>
</dbReference>
<evidence type="ECO:0000256" key="8">
    <source>
        <dbReference type="ARBA" id="ARBA00023027"/>
    </source>
</evidence>
<organism evidence="11 12">
    <name type="scientific">Chironomus riparius</name>
    <dbReference type="NCBI Taxonomy" id="315576"/>
    <lineage>
        <taxon>Eukaryota</taxon>
        <taxon>Metazoa</taxon>
        <taxon>Ecdysozoa</taxon>
        <taxon>Arthropoda</taxon>
        <taxon>Hexapoda</taxon>
        <taxon>Insecta</taxon>
        <taxon>Pterygota</taxon>
        <taxon>Neoptera</taxon>
        <taxon>Endopterygota</taxon>
        <taxon>Diptera</taxon>
        <taxon>Nematocera</taxon>
        <taxon>Chironomoidea</taxon>
        <taxon>Chironomidae</taxon>
        <taxon>Chironominae</taxon>
        <taxon>Chironomus</taxon>
    </lineage>
</organism>
<dbReference type="Gene3D" id="3.40.50.720">
    <property type="entry name" value="NAD(P)-binding Rossmann-like Domain"/>
    <property type="match status" value="1"/>
</dbReference>
<dbReference type="InterPro" id="IPR013154">
    <property type="entry name" value="ADH-like_N"/>
</dbReference>
<dbReference type="SUPFAM" id="SSF50129">
    <property type="entry name" value="GroES-like"/>
    <property type="match status" value="2"/>
</dbReference>
<dbReference type="PANTHER" id="PTHR43880">
    <property type="entry name" value="ALCOHOL DEHYDROGENASE"/>
    <property type="match status" value="1"/>
</dbReference>
<dbReference type="SUPFAM" id="SSF46938">
    <property type="entry name" value="CRAL/TRIO N-terminal domain"/>
    <property type="match status" value="1"/>
</dbReference>
<name>A0A9P0IXY4_9DIPT</name>
<evidence type="ECO:0000259" key="10">
    <source>
        <dbReference type="PROSITE" id="PS50191"/>
    </source>
</evidence>
<dbReference type="CDD" id="cd00170">
    <property type="entry name" value="SEC14"/>
    <property type="match status" value="1"/>
</dbReference>
<dbReference type="InterPro" id="IPR002328">
    <property type="entry name" value="ADH_Zn_CS"/>
</dbReference>
<comment type="cofactor">
    <cofactor evidence="1 9">
        <name>Zn(2+)</name>
        <dbReference type="ChEBI" id="CHEBI:29105"/>
    </cofactor>
</comment>
<keyword evidence="6 9" id="KW-0862">Zinc</keyword>
<evidence type="ECO:0000256" key="4">
    <source>
        <dbReference type="ARBA" id="ARBA00022490"/>
    </source>
</evidence>
<dbReference type="InterPro" id="IPR011032">
    <property type="entry name" value="GroES-like_sf"/>
</dbReference>
<keyword evidence="12" id="KW-1185">Reference proteome</keyword>
<dbReference type="PANTHER" id="PTHR43880:SF14">
    <property type="entry name" value="ALL-TRANS-RETINOL DEHYDROGENASE [NAD(+)] ADH4"/>
    <property type="match status" value="1"/>
</dbReference>
<dbReference type="Pfam" id="PF00650">
    <property type="entry name" value="CRAL_TRIO"/>
    <property type="match status" value="1"/>
</dbReference>
<evidence type="ECO:0000256" key="6">
    <source>
        <dbReference type="ARBA" id="ARBA00022833"/>
    </source>
</evidence>
<dbReference type="AlphaFoldDB" id="A0A9P0IXY4"/>
<dbReference type="SUPFAM" id="SSF51735">
    <property type="entry name" value="NAD(P)-binding Rossmann-fold domains"/>
    <property type="match status" value="1"/>
</dbReference>
<keyword evidence="5 9" id="KW-0479">Metal-binding</keyword>
<dbReference type="GO" id="GO:0008270">
    <property type="term" value="F:zinc ion binding"/>
    <property type="evidence" value="ECO:0007669"/>
    <property type="project" value="InterPro"/>
</dbReference>
<dbReference type="FunFam" id="3.90.180.10:FF:000067">
    <property type="entry name" value="alcohol dehydrogenase 1-like isoform X1"/>
    <property type="match status" value="1"/>
</dbReference>
<dbReference type="Gene3D" id="3.90.180.10">
    <property type="entry name" value="Medium-chain alcohol dehydrogenases, catalytic domain"/>
    <property type="match status" value="1"/>
</dbReference>
<dbReference type="Proteomes" id="UP001153620">
    <property type="component" value="Chromosome 2"/>
</dbReference>
<evidence type="ECO:0000256" key="7">
    <source>
        <dbReference type="ARBA" id="ARBA00023002"/>
    </source>
</evidence>
<evidence type="ECO:0000256" key="2">
    <source>
        <dbReference type="ARBA" id="ARBA00004496"/>
    </source>
</evidence>
<keyword evidence="7" id="KW-0560">Oxidoreductase</keyword>
<dbReference type="FunFam" id="3.40.50.720:FF:000003">
    <property type="entry name" value="S-(hydroxymethyl)glutathione dehydrogenase"/>
    <property type="match status" value="1"/>
</dbReference>
<dbReference type="InterPro" id="IPR036865">
    <property type="entry name" value="CRAL-TRIO_dom_sf"/>
</dbReference>
<dbReference type="GO" id="GO:0051903">
    <property type="term" value="F:S-(hydroxymethyl)glutathione dehydrogenase [NAD(P)+] activity"/>
    <property type="evidence" value="ECO:0007669"/>
    <property type="project" value="TreeGrafter"/>
</dbReference>
<dbReference type="Pfam" id="PF08240">
    <property type="entry name" value="ADH_N"/>
    <property type="match status" value="1"/>
</dbReference>
<evidence type="ECO:0000313" key="12">
    <source>
        <dbReference type="Proteomes" id="UP001153620"/>
    </source>
</evidence>
<dbReference type="Pfam" id="PF00107">
    <property type="entry name" value="ADH_zinc_N"/>
    <property type="match status" value="1"/>
</dbReference>
<sequence>MDEDEIFEDCESSDTISPLKQFKEWIRSYGKFPENIPDVLLERFLKVCDNDLNQTKDLMLLNYKLRSSAPNLFTKRDITSKEMQAAREVLRFCPMPKLTKDKKLVTIGGFNNLDPNAFNYADCIKMALMVFDTRFCSYDDPEKNEIATGEIVIMDMKGLTFRHFWKVLRNLMTAKFYMQYLQEAAPIRISQVNIVNPSPVIDKLFSLIKPFMKKETLDVLRFHNQGIETLLERVGLENLPVKYGGAFNVDLDEVHQNYMKRIENFGNYLIDDDNWRLSELNAFTVMNNDIIKCKAAVCWKAGDKLKIEEIEVSPPKSGEVRVKVVATGLCFSDIASISGKVRGKFPTIYGHEGAGIIESVGENVTNLQRGDHALIVFSPQCRQCRICKAGVGNVCMQFMMIGITGLMKDGTSRITCRGQKIFNFMGTSTFTEFTVVSVNNCVKINPHAPLEKICLLSCGFPTGYGGAINSAKVREGSTCAVFGLGAIGLATVMGCRTMKASRIIAIDINSEKFEIAKKLGATDCVNPKELDMPIADYLKQNFQGGVDFSFECVGLIETIKQAYDSIIIGHGVCVLIGITPSDMSIDIMPVQLQIGKSIVGSFYGGFRTQDDVPRLVDEYMDGHFDLESFITHEMKLENINEAIDLLKDGKCVRTVINL</sequence>
<evidence type="ECO:0000256" key="5">
    <source>
        <dbReference type="ARBA" id="ARBA00022723"/>
    </source>
</evidence>
<evidence type="ECO:0000256" key="9">
    <source>
        <dbReference type="RuleBase" id="RU361277"/>
    </source>
</evidence>
<reference evidence="11" key="2">
    <citation type="submission" date="2022-10" db="EMBL/GenBank/DDBJ databases">
        <authorList>
            <consortium name="ENA_rothamsted_submissions"/>
            <consortium name="culmorum"/>
            <person name="King R."/>
        </authorList>
    </citation>
    <scope>NUCLEOTIDE SEQUENCE</scope>
</reference>
<accession>A0A9P0IXY4</accession>